<dbReference type="RefSeq" id="WP_385942952.1">
    <property type="nucleotide sequence ID" value="NZ_JBHSOZ010000010.1"/>
</dbReference>
<evidence type="ECO:0008006" key="3">
    <source>
        <dbReference type="Google" id="ProtNLM"/>
    </source>
</evidence>
<protein>
    <recommendedName>
        <fullName evidence="3">Beta-barrel assembly machine subunit BamC</fullName>
    </recommendedName>
</protein>
<dbReference type="PROSITE" id="PS51257">
    <property type="entry name" value="PROKAR_LIPOPROTEIN"/>
    <property type="match status" value="1"/>
</dbReference>
<proteinExistence type="predicted"/>
<dbReference type="EMBL" id="JBHSOZ010000010">
    <property type="protein sequence ID" value="MFC5714314.1"/>
    <property type="molecule type" value="Genomic_DNA"/>
</dbReference>
<keyword evidence="2" id="KW-1185">Reference proteome</keyword>
<reference evidence="2" key="1">
    <citation type="journal article" date="2019" name="Int. J. Syst. Evol. Microbiol.">
        <title>The Global Catalogue of Microorganisms (GCM) 10K type strain sequencing project: providing services to taxonomists for standard genome sequencing and annotation.</title>
        <authorList>
            <consortium name="The Broad Institute Genomics Platform"/>
            <consortium name="The Broad Institute Genome Sequencing Center for Infectious Disease"/>
            <person name="Wu L."/>
            <person name="Ma J."/>
        </authorList>
    </citation>
    <scope>NUCLEOTIDE SEQUENCE [LARGE SCALE GENOMIC DNA]</scope>
    <source>
        <strain evidence="2">CECT 7184</strain>
    </source>
</reference>
<comment type="caution">
    <text evidence="1">The sequence shown here is derived from an EMBL/GenBank/DDBJ whole genome shotgun (WGS) entry which is preliminary data.</text>
</comment>
<organism evidence="1 2">
    <name type="scientific">Thalassorhabdus alkalitolerans</name>
    <dbReference type="NCBI Taxonomy" id="2282697"/>
    <lineage>
        <taxon>Bacteria</taxon>
        <taxon>Bacillati</taxon>
        <taxon>Bacillota</taxon>
        <taxon>Bacilli</taxon>
        <taxon>Bacillales</taxon>
        <taxon>Bacillaceae</taxon>
        <taxon>Thalassorhabdus</taxon>
    </lineage>
</organism>
<sequence length="234" mass="27167">MIKKLTILLLFVFLISGCVIEQRHEIGADRGKDQAYNDLGIESARKHEGILSDMMIPDDAPGREGDETGDIIRYGRSAEQDTWHEKRDRRFGSGDRLWSRRPMTIRQSPQAGETPYFKEGTPGSLGYEEPAVEMKIRLLQADEIDEAYVVEKEGHFFVGVQSHEDDKRKVHYLMYSFLSDVVDENQLHIFTDRKSVNRIRAAEKGEGRFESHTLHDFLKDIEYEFQRPGENWPY</sequence>
<evidence type="ECO:0000313" key="2">
    <source>
        <dbReference type="Proteomes" id="UP001596142"/>
    </source>
</evidence>
<dbReference type="Proteomes" id="UP001596142">
    <property type="component" value="Unassembled WGS sequence"/>
</dbReference>
<accession>A0ABW0YVC6</accession>
<evidence type="ECO:0000313" key="1">
    <source>
        <dbReference type="EMBL" id="MFC5714314.1"/>
    </source>
</evidence>
<name>A0ABW0YVC6_9BACI</name>
<gene>
    <name evidence="1" type="ORF">ACFPU1_16305</name>
</gene>